<organism evidence="2 3">
    <name type="scientific">Cylindrodendrum hubeiense</name>
    <dbReference type="NCBI Taxonomy" id="595255"/>
    <lineage>
        <taxon>Eukaryota</taxon>
        <taxon>Fungi</taxon>
        <taxon>Dikarya</taxon>
        <taxon>Ascomycota</taxon>
        <taxon>Pezizomycotina</taxon>
        <taxon>Sordariomycetes</taxon>
        <taxon>Hypocreomycetidae</taxon>
        <taxon>Hypocreales</taxon>
        <taxon>Nectriaceae</taxon>
        <taxon>Cylindrodendrum</taxon>
    </lineage>
</organism>
<reference evidence="2" key="1">
    <citation type="submission" date="2020-03" db="EMBL/GenBank/DDBJ databases">
        <title>Draft Genome Sequence of Cylindrodendrum hubeiense.</title>
        <authorList>
            <person name="Buettner E."/>
            <person name="Kellner H."/>
        </authorList>
    </citation>
    <scope>NUCLEOTIDE SEQUENCE</scope>
    <source>
        <strain evidence="2">IHI 201604</strain>
    </source>
</reference>
<proteinExistence type="predicted"/>
<dbReference type="EMBL" id="JAANBB010000016">
    <property type="protein sequence ID" value="KAF7555912.1"/>
    <property type="molecule type" value="Genomic_DNA"/>
</dbReference>
<dbReference type="SUPFAM" id="SSF51726">
    <property type="entry name" value="UROD/MetE-like"/>
    <property type="match status" value="1"/>
</dbReference>
<dbReference type="PANTHER" id="PTHR43844:SF2">
    <property type="entry name" value="SYNTHASE, VITAMIN-B12 INDEPENDENT, PUTATIVE (AFU_ORTHOLOGUE AFUA_3G12060)-RELATED"/>
    <property type="match status" value="1"/>
</dbReference>
<dbReference type="CDD" id="cd03311">
    <property type="entry name" value="CIMS_C_terminal_like"/>
    <property type="match status" value="1"/>
</dbReference>
<keyword evidence="3" id="KW-1185">Reference proteome</keyword>
<dbReference type="AlphaFoldDB" id="A0A9P5HKY2"/>
<dbReference type="OrthoDB" id="7772923at2759"/>
<protein>
    <recommendedName>
        <fullName evidence="1">Cobalamin-independent methionine synthase MetE C-terminal/archaeal domain-containing protein</fullName>
    </recommendedName>
</protein>
<dbReference type="InterPro" id="IPR002629">
    <property type="entry name" value="Met_Synth_C/arc"/>
</dbReference>
<comment type="caution">
    <text evidence="2">The sequence shown here is derived from an EMBL/GenBank/DDBJ whole genome shotgun (WGS) entry which is preliminary data.</text>
</comment>
<dbReference type="PANTHER" id="PTHR43844">
    <property type="entry name" value="METHIONINE SYNTHASE"/>
    <property type="match status" value="1"/>
</dbReference>
<accession>A0A9P5HKY2</accession>
<dbReference type="GO" id="GO:0008270">
    <property type="term" value="F:zinc ion binding"/>
    <property type="evidence" value="ECO:0007669"/>
    <property type="project" value="InterPro"/>
</dbReference>
<evidence type="ECO:0000313" key="3">
    <source>
        <dbReference type="Proteomes" id="UP000722485"/>
    </source>
</evidence>
<dbReference type="InterPro" id="IPR038071">
    <property type="entry name" value="UROD/MetE-like_sf"/>
</dbReference>
<sequence length="395" mass="43793">MAPPFRADQVGSLIRPLSVLEANKTSSFYKEETSQSTAIQEAIQAIVKKQLDLGIRPITSGEFERLIFYSGLFEKLSGVVVEQLPIPDSLRPGLPLIPIFQSFGMKAHAVVVAKGRAEHKEAAYLSGWNMLRGCLPADKWKECKIALPSPTWQHLQVAKGLAFDSSVYASDREYFLDLARAYQQELKILYDAGLRVAQVDDPNMLFFLSEGFKDGCRTEGVDPDELIDLYIWAHNECLKNRPANFKIGVHFCRGNFPGSTSVIDGLYEGIAKKLFNELDYDCFYLEFDDSRSGSFESLRHLPKGKSIVLGLVSTKTPELENVDDLKIRVQSAAEAISEGQGASVEDAIRDSLAVSPQCGFASAAGGKGIGMTEEKQWEKLTLVRDLARQMWPDAI</sequence>
<dbReference type="Proteomes" id="UP000722485">
    <property type="component" value="Unassembled WGS sequence"/>
</dbReference>
<dbReference type="Pfam" id="PF01717">
    <property type="entry name" value="Meth_synt_2"/>
    <property type="match status" value="1"/>
</dbReference>
<name>A0A9P5HKY2_9HYPO</name>
<dbReference type="GO" id="GO:0003871">
    <property type="term" value="F:5-methyltetrahydropteroyltriglutamate-homocysteine S-methyltransferase activity"/>
    <property type="evidence" value="ECO:0007669"/>
    <property type="project" value="InterPro"/>
</dbReference>
<dbReference type="GO" id="GO:0009086">
    <property type="term" value="P:methionine biosynthetic process"/>
    <property type="evidence" value="ECO:0007669"/>
    <property type="project" value="InterPro"/>
</dbReference>
<evidence type="ECO:0000313" key="2">
    <source>
        <dbReference type="EMBL" id="KAF7555912.1"/>
    </source>
</evidence>
<dbReference type="Gene3D" id="3.20.20.210">
    <property type="match status" value="1"/>
</dbReference>
<feature type="domain" description="Cobalamin-independent methionine synthase MetE C-terminal/archaeal" evidence="1">
    <location>
        <begin position="172"/>
        <end position="363"/>
    </location>
</feature>
<gene>
    <name evidence="2" type="ORF">G7Z17_g1836</name>
</gene>
<evidence type="ECO:0000259" key="1">
    <source>
        <dbReference type="Pfam" id="PF01717"/>
    </source>
</evidence>